<protein>
    <submittedName>
        <fullName evidence="2">Uncharacterized protein</fullName>
    </submittedName>
</protein>
<sequence>MKSKAYKKAFYTIYIGVLAFILLFSSTELKYGVVMIAFFAVVFFINRIKNIPESVTFLIILVTSLIFAFFIGLMRGYTVLGITWS</sequence>
<keyword evidence="1" id="KW-1133">Transmembrane helix</keyword>
<feature type="transmembrane region" description="Helical" evidence="1">
    <location>
        <begin position="55"/>
        <end position="77"/>
    </location>
</feature>
<feature type="transmembrane region" description="Helical" evidence="1">
    <location>
        <begin position="31"/>
        <end position="48"/>
    </location>
</feature>
<feature type="transmembrane region" description="Helical" evidence="1">
    <location>
        <begin position="9"/>
        <end position="25"/>
    </location>
</feature>
<proteinExistence type="predicted"/>
<evidence type="ECO:0000313" key="2">
    <source>
        <dbReference type="EMBL" id="ANY66045.1"/>
    </source>
</evidence>
<keyword evidence="1" id="KW-0472">Membrane</keyword>
<dbReference type="EMBL" id="CP016808">
    <property type="protein sequence ID" value="ANY66045.1"/>
    <property type="molecule type" value="Genomic_DNA"/>
</dbReference>
<reference evidence="2" key="1">
    <citation type="submission" date="2016-08" db="EMBL/GenBank/DDBJ databases">
        <title>Complete Genome Seqeunce of Paenibacillus sp. BIHB 4019 from tea rhizoplane.</title>
        <authorList>
            <person name="Thakur R."/>
            <person name="Swarnkar M.K."/>
            <person name="Gulati A."/>
        </authorList>
    </citation>
    <scope>NUCLEOTIDE SEQUENCE [LARGE SCALE GENOMIC DNA]</scope>
    <source>
        <strain evidence="2">BIHB4019</strain>
    </source>
</reference>
<evidence type="ECO:0000256" key="1">
    <source>
        <dbReference type="SAM" id="Phobius"/>
    </source>
</evidence>
<organism evidence="2">
    <name type="scientific">Paenibacillus sp. BIHB 4019</name>
    <dbReference type="NCBI Taxonomy" id="1870819"/>
    <lineage>
        <taxon>Bacteria</taxon>
        <taxon>Bacillati</taxon>
        <taxon>Bacillota</taxon>
        <taxon>Bacilli</taxon>
        <taxon>Bacillales</taxon>
        <taxon>Paenibacillaceae</taxon>
        <taxon>Paenibacillus</taxon>
    </lineage>
</organism>
<keyword evidence="1" id="KW-0812">Transmembrane</keyword>
<dbReference type="AlphaFoldDB" id="A0A1B2DEB4"/>
<name>A0A1B2DEB4_9BACL</name>
<gene>
    <name evidence="2" type="ORF">BBD42_05905</name>
</gene>
<accession>A0A1B2DEB4</accession>